<dbReference type="EMBL" id="FCOX02000078">
    <property type="protein sequence ID" value="SAL05307.1"/>
    <property type="molecule type" value="Genomic_DNA"/>
</dbReference>
<sequence>MVKAGVLNDIEQIAAAGGAGGNQLEEHLHVAVHGRLPKTGKVAITGTGQRQSSPGHVRVSGRLGAWSRAV</sequence>
<evidence type="ECO:0000313" key="2">
    <source>
        <dbReference type="Proteomes" id="UP000071859"/>
    </source>
</evidence>
<dbReference type="Proteomes" id="UP000071859">
    <property type="component" value="Unassembled WGS sequence"/>
</dbReference>
<organism evidence="1 2">
    <name type="scientific">Caballeronia calidae</name>
    <dbReference type="NCBI Taxonomy" id="1777139"/>
    <lineage>
        <taxon>Bacteria</taxon>
        <taxon>Pseudomonadati</taxon>
        <taxon>Pseudomonadota</taxon>
        <taxon>Betaproteobacteria</taxon>
        <taxon>Burkholderiales</taxon>
        <taxon>Burkholderiaceae</taxon>
        <taxon>Caballeronia</taxon>
    </lineage>
</organism>
<protein>
    <submittedName>
        <fullName evidence="1">Uncharacterized protein</fullName>
    </submittedName>
</protein>
<evidence type="ECO:0000313" key="1">
    <source>
        <dbReference type="EMBL" id="SAL05307.1"/>
    </source>
</evidence>
<dbReference type="AlphaFoldDB" id="A0A158EHD7"/>
<keyword evidence="2" id="KW-1185">Reference proteome</keyword>
<gene>
    <name evidence="1" type="ORF">AWB78_07417</name>
</gene>
<reference evidence="1" key="1">
    <citation type="submission" date="2016-01" db="EMBL/GenBank/DDBJ databases">
        <authorList>
            <person name="Peeters C."/>
        </authorList>
    </citation>
    <scope>NUCLEOTIDE SEQUENCE</scope>
    <source>
        <strain evidence="1">LMG 29321</strain>
    </source>
</reference>
<comment type="caution">
    <text evidence="1">The sequence shown here is derived from an EMBL/GenBank/DDBJ whole genome shotgun (WGS) entry which is preliminary data.</text>
</comment>
<accession>A0A158EHD7</accession>
<proteinExistence type="predicted"/>
<name>A0A158EHD7_9BURK</name>